<dbReference type="InterPro" id="IPR050121">
    <property type="entry name" value="Cytochrome_P450_monoxygenase"/>
</dbReference>
<dbReference type="PANTHER" id="PTHR24305:SF166">
    <property type="entry name" value="CYTOCHROME P450 12A4, MITOCHONDRIAL-RELATED"/>
    <property type="match status" value="1"/>
</dbReference>
<evidence type="ECO:0000256" key="11">
    <source>
        <dbReference type="ARBA" id="ARBA00023033"/>
    </source>
</evidence>
<dbReference type="GO" id="GO:0016020">
    <property type="term" value="C:membrane"/>
    <property type="evidence" value="ECO:0007669"/>
    <property type="project" value="UniProtKB-SubCell"/>
</dbReference>
<comment type="caution">
    <text evidence="15">The sequence shown here is derived from an EMBL/GenBank/DDBJ whole genome shotgun (WGS) entry which is preliminary data.</text>
</comment>
<dbReference type="GO" id="GO:0005506">
    <property type="term" value="F:iron ion binding"/>
    <property type="evidence" value="ECO:0007669"/>
    <property type="project" value="InterPro"/>
</dbReference>
<evidence type="ECO:0000256" key="6">
    <source>
        <dbReference type="ARBA" id="ARBA00022692"/>
    </source>
</evidence>
<evidence type="ECO:0000256" key="14">
    <source>
        <dbReference type="RuleBase" id="RU000461"/>
    </source>
</evidence>
<sequence length="535" mass="58812">MNDSRIVDAVLVSLAAYLLQRLARTARRRLVTTRLRGPPSVDIVTGVGSTLLMAKDASILYDEWATEFGPVFSVPSGLFASKIVLCDPKAATHVYARDTAMYHRPQAMRDGIASIAGHNLLWAEGEDHKRHRRAMIPAFSNASIRKLTPAFIDAGYKVKEAWEGIIAESTEKDSAVIDIQTWMGRISLDSIGIAGFSHDFGSLSGAHPAVNVFFDALNEKTSSVKTIRWPLLEVVKSWPDRLSGKSKKFSMEMSNSLGEAAEPMLERVRQEKAGEVSREDKSIIGLLVKSESLGEGAEMHMSPEEVLSQMKLLIFAGKETTSAALTMALVRLSQNQDAQTKLRDELSKFATSDPTYEQLTNGLPYLDAVITESLRLMASGSISDFTRVAGEDDVIPLSHPVRDASGKLVDSIVVAKGTLVCVSISYMNRSPAIWGRDSREFRPERWLDEDGLPSKAKEIQGHRHILTFSDGQRACLGKQFALAELKAVLSVLIRYFVLEMEKKGGEVERAGLLSSQLKIVGEDGVGVPLRIRRVD</sequence>
<evidence type="ECO:0000256" key="9">
    <source>
        <dbReference type="ARBA" id="ARBA00023002"/>
    </source>
</evidence>
<dbReference type="InterPro" id="IPR017972">
    <property type="entry name" value="Cyt_P450_CS"/>
</dbReference>
<comment type="pathway">
    <text evidence="3">Secondary metabolite biosynthesis; terpenoid biosynthesis.</text>
</comment>
<evidence type="ECO:0000313" key="16">
    <source>
        <dbReference type="Proteomes" id="UP000053558"/>
    </source>
</evidence>
<keyword evidence="16" id="KW-1185">Reference proteome</keyword>
<evidence type="ECO:0000256" key="1">
    <source>
        <dbReference type="ARBA" id="ARBA00001971"/>
    </source>
</evidence>
<keyword evidence="11 14" id="KW-0503">Monooxygenase</keyword>
<proteinExistence type="inferred from homology"/>
<comment type="subcellular location">
    <subcellularLocation>
        <location evidence="2">Membrane</location>
    </subcellularLocation>
</comment>
<keyword evidence="10 13" id="KW-0408">Iron</keyword>
<evidence type="ECO:0000256" key="12">
    <source>
        <dbReference type="ARBA" id="ARBA00023136"/>
    </source>
</evidence>
<evidence type="ECO:0000256" key="7">
    <source>
        <dbReference type="ARBA" id="ARBA00022723"/>
    </source>
</evidence>
<protein>
    <submittedName>
        <fullName evidence="15">Cytochrome P450</fullName>
    </submittedName>
</protein>
<accession>A0A5M3MFX0</accession>
<dbReference type="GO" id="GO:0020037">
    <property type="term" value="F:heme binding"/>
    <property type="evidence" value="ECO:0007669"/>
    <property type="project" value="InterPro"/>
</dbReference>
<evidence type="ECO:0000256" key="2">
    <source>
        <dbReference type="ARBA" id="ARBA00004370"/>
    </source>
</evidence>
<dbReference type="PANTHER" id="PTHR24305">
    <property type="entry name" value="CYTOCHROME P450"/>
    <property type="match status" value="1"/>
</dbReference>
<keyword evidence="9 14" id="KW-0560">Oxidoreductase</keyword>
<dbReference type="Gene3D" id="1.10.630.10">
    <property type="entry name" value="Cytochrome P450"/>
    <property type="match status" value="1"/>
</dbReference>
<dbReference type="InterPro" id="IPR036396">
    <property type="entry name" value="Cyt_P450_sf"/>
</dbReference>
<keyword evidence="5 13" id="KW-0349">Heme</keyword>
<keyword evidence="8" id="KW-1133">Transmembrane helix</keyword>
<evidence type="ECO:0000256" key="8">
    <source>
        <dbReference type="ARBA" id="ARBA00022989"/>
    </source>
</evidence>
<dbReference type="SUPFAM" id="SSF48264">
    <property type="entry name" value="Cytochrome P450"/>
    <property type="match status" value="1"/>
</dbReference>
<feature type="binding site" description="axial binding residue" evidence="13">
    <location>
        <position position="475"/>
    </location>
    <ligand>
        <name>heme</name>
        <dbReference type="ChEBI" id="CHEBI:30413"/>
    </ligand>
    <ligandPart>
        <name>Fe</name>
        <dbReference type="ChEBI" id="CHEBI:18248"/>
    </ligandPart>
</feature>
<dbReference type="InterPro" id="IPR002403">
    <property type="entry name" value="Cyt_P450_E_grp-IV"/>
</dbReference>
<evidence type="ECO:0000313" key="15">
    <source>
        <dbReference type="EMBL" id="EIW77664.1"/>
    </source>
</evidence>
<dbReference type="KEGG" id="cput:CONPUDRAFT_128637"/>
<dbReference type="PRINTS" id="PR00465">
    <property type="entry name" value="EP450IV"/>
</dbReference>
<keyword evidence="6" id="KW-0812">Transmembrane</keyword>
<dbReference type="PROSITE" id="PS00086">
    <property type="entry name" value="CYTOCHROME_P450"/>
    <property type="match status" value="1"/>
</dbReference>
<dbReference type="AlphaFoldDB" id="A0A5M3MFX0"/>
<dbReference type="GO" id="GO:0004497">
    <property type="term" value="F:monooxygenase activity"/>
    <property type="evidence" value="ECO:0007669"/>
    <property type="project" value="UniProtKB-KW"/>
</dbReference>
<evidence type="ECO:0000256" key="5">
    <source>
        <dbReference type="ARBA" id="ARBA00022617"/>
    </source>
</evidence>
<evidence type="ECO:0000256" key="10">
    <source>
        <dbReference type="ARBA" id="ARBA00023004"/>
    </source>
</evidence>
<reference evidence="16" key="1">
    <citation type="journal article" date="2012" name="Science">
        <title>The Paleozoic origin of enzymatic lignin decomposition reconstructed from 31 fungal genomes.</title>
        <authorList>
            <person name="Floudas D."/>
            <person name="Binder M."/>
            <person name="Riley R."/>
            <person name="Barry K."/>
            <person name="Blanchette R.A."/>
            <person name="Henrissat B."/>
            <person name="Martinez A.T."/>
            <person name="Otillar R."/>
            <person name="Spatafora J.W."/>
            <person name="Yadav J.S."/>
            <person name="Aerts A."/>
            <person name="Benoit I."/>
            <person name="Boyd A."/>
            <person name="Carlson A."/>
            <person name="Copeland A."/>
            <person name="Coutinho P.M."/>
            <person name="de Vries R.P."/>
            <person name="Ferreira P."/>
            <person name="Findley K."/>
            <person name="Foster B."/>
            <person name="Gaskell J."/>
            <person name="Glotzer D."/>
            <person name="Gorecki P."/>
            <person name="Heitman J."/>
            <person name="Hesse C."/>
            <person name="Hori C."/>
            <person name="Igarashi K."/>
            <person name="Jurgens J.A."/>
            <person name="Kallen N."/>
            <person name="Kersten P."/>
            <person name="Kohler A."/>
            <person name="Kuees U."/>
            <person name="Kumar T.K.A."/>
            <person name="Kuo A."/>
            <person name="LaButti K."/>
            <person name="Larrondo L.F."/>
            <person name="Lindquist E."/>
            <person name="Ling A."/>
            <person name="Lombard V."/>
            <person name="Lucas S."/>
            <person name="Lundell T."/>
            <person name="Martin R."/>
            <person name="McLaughlin D.J."/>
            <person name="Morgenstern I."/>
            <person name="Morin E."/>
            <person name="Murat C."/>
            <person name="Nagy L.G."/>
            <person name="Nolan M."/>
            <person name="Ohm R.A."/>
            <person name="Patyshakuliyeva A."/>
            <person name="Rokas A."/>
            <person name="Ruiz-Duenas F.J."/>
            <person name="Sabat G."/>
            <person name="Salamov A."/>
            <person name="Samejima M."/>
            <person name="Schmutz J."/>
            <person name="Slot J.C."/>
            <person name="St John F."/>
            <person name="Stenlid J."/>
            <person name="Sun H."/>
            <person name="Sun S."/>
            <person name="Syed K."/>
            <person name="Tsang A."/>
            <person name="Wiebenga A."/>
            <person name="Young D."/>
            <person name="Pisabarro A."/>
            <person name="Eastwood D.C."/>
            <person name="Martin F."/>
            <person name="Cullen D."/>
            <person name="Grigoriev I.V."/>
            <person name="Hibbett D.S."/>
        </authorList>
    </citation>
    <scope>NUCLEOTIDE SEQUENCE [LARGE SCALE GENOMIC DNA]</scope>
    <source>
        <strain evidence="16">RWD-64-598 SS2</strain>
    </source>
</reference>
<dbReference type="InterPro" id="IPR001128">
    <property type="entry name" value="Cyt_P450"/>
</dbReference>
<dbReference type="GO" id="GO:0016705">
    <property type="term" value="F:oxidoreductase activity, acting on paired donors, with incorporation or reduction of molecular oxygen"/>
    <property type="evidence" value="ECO:0007669"/>
    <property type="project" value="InterPro"/>
</dbReference>
<evidence type="ECO:0000256" key="3">
    <source>
        <dbReference type="ARBA" id="ARBA00004721"/>
    </source>
</evidence>
<comment type="cofactor">
    <cofactor evidence="1 13">
        <name>heme</name>
        <dbReference type="ChEBI" id="CHEBI:30413"/>
    </cofactor>
</comment>
<dbReference type="Proteomes" id="UP000053558">
    <property type="component" value="Unassembled WGS sequence"/>
</dbReference>
<dbReference type="Pfam" id="PF00067">
    <property type="entry name" value="p450"/>
    <property type="match status" value="1"/>
</dbReference>
<evidence type="ECO:0000256" key="13">
    <source>
        <dbReference type="PIRSR" id="PIRSR602403-1"/>
    </source>
</evidence>
<dbReference type="RefSeq" id="XP_007772043.1">
    <property type="nucleotide sequence ID" value="XM_007773853.1"/>
</dbReference>
<dbReference type="EMBL" id="JH711583">
    <property type="protein sequence ID" value="EIW77664.1"/>
    <property type="molecule type" value="Genomic_DNA"/>
</dbReference>
<dbReference type="PRINTS" id="PR00385">
    <property type="entry name" value="P450"/>
</dbReference>
<dbReference type="OrthoDB" id="1470350at2759"/>
<keyword evidence="7 13" id="KW-0479">Metal-binding</keyword>
<dbReference type="GeneID" id="19200130"/>
<organism evidence="15 16">
    <name type="scientific">Coniophora puteana (strain RWD-64-598)</name>
    <name type="common">Brown rot fungus</name>
    <dbReference type="NCBI Taxonomy" id="741705"/>
    <lineage>
        <taxon>Eukaryota</taxon>
        <taxon>Fungi</taxon>
        <taxon>Dikarya</taxon>
        <taxon>Basidiomycota</taxon>
        <taxon>Agaricomycotina</taxon>
        <taxon>Agaricomycetes</taxon>
        <taxon>Agaricomycetidae</taxon>
        <taxon>Boletales</taxon>
        <taxon>Coniophorineae</taxon>
        <taxon>Coniophoraceae</taxon>
        <taxon>Coniophora</taxon>
    </lineage>
</organism>
<comment type="similarity">
    <text evidence="4 14">Belongs to the cytochrome P450 family.</text>
</comment>
<name>A0A5M3MFX0_CONPW</name>
<evidence type="ECO:0000256" key="4">
    <source>
        <dbReference type="ARBA" id="ARBA00010617"/>
    </source>
</evidence>
<keyword evidence="12" id="KW-0472">Membrane</keyword>
<gene>
    <name evidence="15" type="ORF">CONPUDRAFT_128637</name>
</gene>